<reference evidence="1" key="1">
    <citation type="submission" date="2020-08" db="EMBL/GenBank/DDBJ databases">
        <title>Multicomponent nature underlies the extraordinary mechanical properties of spider dragline silk.</title>
        <authorList>
            <person name="Kono N."/>
            <person name="Nakamura H."/>
            <person name="Mori M."/>
            <person name="Yoshida Y."/>
            <person name="Ohtoshi R."/>
            <person name="Malay A.D."/>
            <person name="Moran D.A.P."/>
            <person name="Tomita M."/>
            <person name="Numata K."/>
            <person name="Arakawa K."/>
        </authorList>
    </citation>
    <scope>NUCLEOTIDE SEQUENCE</scope>
</reference>
<sequence>MLSPELLCSILGDSNASFSCFASRFYFRLCPIHLTVGTLTLLTSLRIRNAAISIDHENFRCSIARGVTQLGLIKKGGESDMRRGSWNFS</sequence>
<name>A0A8X6XRV8_9ARAC</name>
<evidence type="ECO:0000313" key="2">
    <source>
        <dbReference type="Proteomes" id="UP000886998"/>
    </source>
</evidence>
<dbReference type="EMBL" id="BMAV01012233">
    <property type="protein sequence ID" value="GFY58760.1"/>
    <property type="molecule type" value="Genomic_DNA"/>
</dbReference>
<protein>
    <submittedName>
        <fullName evidence="1">Uncharacterized protein</fullName>
    </submittedName>
</protein>
<keyword evidence="2" id="KW-1185">Reference proteome</keyword>
<dbReference type="Proteomes" id="UP000886998">
    <property type="component" value="Unassembled WGS sequence"/>
</dbReference>
<organism evidence="1 2">
    <name type="scientific">Trichonephila inaurata madagascariensis</name>
    <dbReference type="NCBI Taxonomy" id="2747483"/>
    <lineage>
        <taxon>Eukaryota</taxon>
        <taxon>Metazoa</taxon>
        <taxon>Ecdysozoa</taxon>
        <taxon>Arthropoda</taxon>
        <taxon>Chelicerata</taxon>
        <taxon>Arachnida</taxon>
        <taxon>Araneae</taxon>
        <taxon>Araneomorphae</taxon>
        <taxon>Entelegynae</taxon>
        <taxon>Araneoidea</taxon>
        <taxon>Nephilidae</taxon>
        <taxon>Trichonephila</taxon>
        <taxon>Trichonephila inaurata</taxon>
    </lineage>
</organism>
<accession>A0A8X6XRV8</accession>
<dbReference type="AlphaFoldDB" id="A0A8X6XRV8"/>
<gene>
    <name evidence="1" type="ORF">TNIN_421881</name>
</gene>
<proteinExistence type="predicted"/>
<comment type="caution">
    <text evidence="1">The sequence shown here is derived from an EMBL/GenBank/DDBJ whole genome shotgun (WGS) entry which is preliminary data.</text>
</comment>
<evidence type="ECO:0000313" key="1">
    <source>
        <dbReference type="EMBL" id="GFY58760.1"/>
    </source>
</evidence>